<dbReference type="EMBL" id="JARJLG010000039">
    <property type="protein sequence ID" value="KAJ7764010.1"/>
    <property type="molecule type" value="Genomic_DNA"/>
</dbReference>
<proteinExistence type="predicted"/>
<evidence type="ECO:0000313" key="2">
    <source>
        <dbReference type="Proteomes" id="UP001215280"/>
    </source>
</evidence>
<reference evidence="1" key="1">
    <citation type="submission" date="2023-03" db="EMBL/GenBank/DDBJ databases">
        <title>Massive genome expansion in bonnet fungi (Mycena s.s.) driven by repeated elements and novel gene families across ecological guilds.</title>
        <authorList>
            <consortium name="Lawrence Berkeley National Laboratory"/>
            <person name="Harder C.B."/>
            <person name="Miyauchi S."/>
            <person name="Viragh M."/>
            <person name="Kuo A."/>
            <person name="Thoen E."/>
            <person name="Andreopoulos B."/>
            <person name="Lu D."/>
            <person name="Skrede I."/>
            <person name="Drula E."/>
            <person name="Henrissat B."/>
            <person name="Morin E."/>
            <person name="Kohler A."/>
            <person name="Barry K."/>
            <person name="LaButti K."/>
            <person name="Morin E."/>
            <person name="Salamov A."/>
            <person name="Lipzen A."/>
            <person name="Mereny Z."/>
            <person name="Hegedus B."/>
            <person name="Baldrian P."/>
            <person name="Stursova M."/>
            <person name="Weitz H."/>
            <person name="Taylor A."/>
            <person name="Grigoriev I.V."/>
            <person name="Nagy L.G."/>
            <person name="Martin F."/>
            <person name="Kauserud H."/>
        </authorList>
    </citation>
    <scope>NUCLEOTIDE SEQUENCE</scope>
    <source>
        <strain evidence="1">CBHHK188m</strain>
    </source>
</reference>
<gene>
    <name evidence="1" type="ORF">DFH07DRAFT_956279</name>
</gene>
<dbReference type="Proteomes" id="UP001215280">
    <property type="component" value="Unassembled WGS sequence"/>
</dbReference>
<comment type="caution">
    <text evidence="1">The sequence shown here is derived from an EMBL/GenBank/DDBJ whole genome shotgun (WGS) entry which is preliminary data.</text>
</comment>
<keyword evidence="2" id="KW-1185">Reference proteome</keyword>
<organism evidence="1 2">
    <name type="scientific">Mycena maculata</name>
    <dbReference type="NCBI Taxonomy" id="230809"/>
    <lineage>
        <taxon>Eukaryota</taxon>
        <taxon>Fungi</taxon>
        <taxon>Dikarya</taxon>
        <taxon>Basidiomycota</taxon>
        <taxon>Agaricomycotina</taxon>
        <taxon>Agaricomycetes</taxon>
        <taxon>Agaricomycetidae</taxon>
        <taxon>Agaricales</taxon>
        <taxon>Marasmiineae</taxon>
        <taxon>Mycenaceae</taxon>
        <taxon>Mycena</taxon>
    </lineage>
</organism>
<evidence type="ECO:0000313" key="1">
    <source>
        <dbReference type="EMBL" id="KAJ7764010.1"/>
    </source>
</evidence>
<protein>
    <submittedName>
        <fullName evidence="1">Uncharacterized protein</fullName>
    </submittedName>
</protein>
<sequence length="348" mass="38605">MQQLVNVGAKYTIYDESMALGLDPSLISGASGAEFYEEKDGSGKFWRLDASVREQWEAKAAARLRATTLSVMLTTTISSIGREWVYIVLDAVLNVRLPSNNNEMWQNQVNANILAGLFPHLRHFTSTQNSALLDIFANRNRYEDDGTFRLETGTTILFAHGQPTPDLIDQLIGRCLSWTRPYSELDKLLACVALPIQKHWSDLVGTRLLDVSLALLSPGRPGSPGGRTVPGDKILEIAETSPAACAHLLPVVTMMCRARMISQPASRLLELFDAFGVAIRREDTNVLPWLMTEFIGDATNTQRLQQLLRDETGGRLSRFGISAKDHSLVELKELNRGAMERLGNPKIL</sequence>
<accession>A0AAD7NKA4</accession>
<dbReference type="AlphaFoldDB" id="A0AAD7NKA4"/>
<name>A0AAD7NKA4_9AGAR</name>